<organism evidence="1 2">
    <name type="scientific">Candidatus Kinetoplastidibacterium blastocrithidiae TCC012E</name>
    <dbReference type="NCBI Taxonomy" id="1208922"/>
    <lineage>
        <taxon>Bacteria</taxon>
        <taxon>Pseudomonadati</taxon>
        <taxon>Pseudomonadota</taxon>
        <taxon>Betaproteobacteria</taxon>
        <taxon>Candidatus Kinetoplastidibacterium</taxon>
    </lineage>
</organism>
<dbReference type="PATRIC" id="fig|1208922.3.peg.329"/>
<proteinExistence type="predicted"/>
<dbReference type="RefSeq" id="WP_015238024.1">
    <property type="nucleotide sequence ID" value="NC_020285.1"/>
</dbReference>
<keyword evidence="2" id="KW-1185">Reference proteome</keyword>
<dbReference type="EMBL" id="CP003807">
    <property type="protein sequence ID" value="AGF49775.1"/>
    <property type="molecule type" value="Genomic_DNA"/>
</dbReference>
<accession>M1MDH9</accession>
<dbReference type="Gene3D" id="3.30.390.50">
    <property type="entry name" value="CO dehydrogenase flavoprotein, C-terminal domain"/>
    <property type="match status" value="1"/>
</dbReference>
<reference evidence="1 2" key="1">
    <citation type="journal article" date="2013" name="Genome Biol. Evol.">
        <title>Genome evolution and phylogenomic analysis of candidatus kinetoplastibacterium, the betaproteobacterial endosymbionts of strigomonas and angomonas.</title>
        <authorList>
            <person name="Alves J.M."/>
            <person name="Serrano M.G."/>
            <person name="Maia da Silva F."/>
            <person name="Voegtly L.J."/>
            <person name="Matveyev A.V."/>
            <person name="Teixeira M.M."/>
            <person name="Camargo E.P."/>
            <person name="Buck G.A."/>
        </authorList>
    </citation>
    <scope>NUCLEOTIDE SEQUENCE [LARGE SCALE GENOMIC DNA]</scope>
    <source>
        <strain evidence="1 2">TCC012E</strain>
    </source>
</reference>
<dbReference type="AlphaFoldDB" id="M1MDH9"/>
<dbReference type="Proteomes" id="UP000011563">
    <property type="component" value="Chromosome"/>
</dbReference>
<evidence type="ECO:0000313" key="2">
    <source>
        <dbReference type="Proteomes" id="UP000011563"/>
    </source>
</evidence>
<dbReference type="HOGENOM" id="CLU_181210_1_1_4"/>
<name>M1MDH9_9PROT</name>
<gene>
    <name evidence="1" type="ORF">BCUE_0586</name>
</gene>
<evidence type="ECO:0000313" key="1">
    <source>
        <dbReference type="EMBL" id="AGF49775.1"/>
    </source>
</evidence>
<sequence length="93" mass="10543">MIHVGYKVPNGKLIKIDFEITKDKKFKNVQISGDFFLEPPEFLDVLNNKLNGLSIYLNELEIKNIIDASLDKNVKMFGFSSIDIATAIKRAIV</sequence>
<protein>
    <recommendedName>
        <fullName evidence="3">Lipoate--protein ligase</fullName>
    </recommendedName>
</protein>
<evidence type="ECO:0008006" key="3">
    <source>
        <dbReference type="Google" id="ProtNLM"/>
    </source>
</evidence>
<dbReference type="KEGG" id="kbt:BCUE_0586"/>